<evidence type="ECO:0000313" key="5">
    <source>
        <dbReference type="Proteomes" id="UP000324326"/>
    </source>
</evidence>
<dbReference type="AlphaFoldDB" id="A0A5M8RIW1"/>
<dbReference type="InterPro" id="IPR050109">
    <property type="entry name" value="HTH-type_TetR-like_transc_reg"/>
</dbReference>
<dbReference type="Pfam" id="PF00440">
    <property type="entry name" value="TetR_N"/>
    <property type="match status" value="1"/>
</dbReference>
<dbReference type="GO" id="GO:0003700">
    <property type="term" value="F:DNA-binding transcription factor activity"/>
    <property type="evidence" value="ECO:0007669"/>
    <property type="project" value="TreeGrafter"/>
</dbReference>
<dbReference type="PROSITE" id="PS50977">
    <property type="entry name" value="HTH_TETR_2"/>
    <property type="match status" value="1"/>
</dbReference>
<reference evidence="4 5" key="1">
    <citation type="submission" date="2018-08" db="EMBL/GenBank/DDBJ databases">
        <title>Bacillus phenotypic plasticity.</title>
        <authorList>
            <person name="Hurtado E."/>
        </authorList>
    </citation>
    <scope>NUCLEOTIDE SEQUENCE [LARGE SCALE GENOMIC DNA]</scope>
    <source>
        <strain evidence="4 5">427</strain>
    </source>
</reference>
<dbReference type="PRINTS" id="PR00455">
    <property type="entry name" value="HTHTETR"/>
</dbReference>
<dbReference type="Proteomes" id="UP000324326">
    <property type="component" value="Unassembled WGS sequence"/>
</dbReference>
<evidence type="ECO:0000256" key="1">
    <source>
        <dbReference type="ARBA" id="ARBA00023125"/>
    </source>
</evidence>
<keyword evidence="1 2" id="KW-0238">DNA-binding</keyword>
<comment type="caution">
    <text evidence="4">The sequence shown here is derived from an EMBL/GenBank/DDBJ whole genome shotgun (WGS) entry which is preliminary data.</text>
</comment>
<dbReference type="SUPFAM" id="SSF46689">
    <property type="entry name" value="Homeodomain-like"/>
    <property type="match status" value="1"/>
</dbReference>
<sequence>MQETNDRVISAALELMQQYGFKSVSIKDIAHAAGVSEMTVYRHFKTKLGLLKAAVQKFSYIPAFQHVFENEISWDLEKDLTLIAESYLLNMEKNKPLYLIAIQEGGRMTELFGSILEHMEELLRYLRDYFQTMQNKNLVKKGDAGSQAYVFLTSLYGFYSSHTLAGGQFQKVGKDAFVKQMIAGFCNGLKYE</sequence>
<name>A0A5M8RIW1_9BACI</name>
<evidence type="ECO:0000259" key="3">
    <source>
        <dbReference type="PROSITE" id="PS50977"/>
    </source>
</evidence>
<dbReference type="Gene3D" id="1.10.357.10">
    <property type="entry name" value="Tetracycline Repressor, domain 2"/>
    <property type="match status" value="1"/>
</dbReference>
<evidence type="ECO:0000256" key="2">
    <source>
        <dbReference type="PROSITE-ProRule" id="PRU00335"/>
    </source>
</evidence>
<protein>
    <submittedName>
        <fullName evidence="4">TetR/AcrR family transcriptional regulator</fullName>
    </submittedName>
</protein>
<proteinExistence type="predicted"/>
<dbReference type="RefSeq" id="WP_148958500.1">
    <property type="nucleotide sequence ID" value="NZ_QSND01000005.1"/>
</dbReference>
<organism evidence="4 5">
    <name type="scientific">Bacillus swezeyi</name>
    <dbReference type="NCBI Taxonomy" id="1925020"/>
    <lineage>
        <taxon>Bacteria</taxon>
        <taxon>Bacillati</taxon>
        <taxon>Bacillota</taxon>
        <taxon>Bacilli</taxon>
        <taxon>Bacillales</taxon>
        <taxon>Bacillaceae</taxon>
        <taxon>Bacillus</taxon>
    </lineage>
</organism>
<dbReference type="PANTHER" id="PTHR30055:SF226">
    <property type="entry name" value="HTH-TYPE TRANSCRIPTIONAL REGULATOR PKSA"/>
    <property type="match status" value="1"/>
</dbReference>
<dbReference type="InterPro" id="IPR009057">
    <property type="entry name" value="Homeodomain-like_sf"/>
</dbReference>
<dbReference type="EMBL" id="QSND01000005">
    <property type="protein sequence ID" value="KAA6447781.1"/>
    <property type="molecule type" value="Genomic_DNA"/>
</dbReference>
<gene>
    <name evidence="4" type="ORF">DX927_21285</name>
</gene>
<dbReference type="InterPro" id="IPR001647">
    <property type="entry name" value="HTH_TetR"/>
</dbReference>
<dbReference type="PANTHER" id="PTHR30055">
    <property type="entry name" value="HTH-TYPE TRANSCRIPTIONAL REGULATOR RUTR"/>
    <property type="match status" value="1"/>
</dbReference>
<accession>A0A5M8RIW1</accession>
<dbReference type="GO" id="GO:0000976">
    <property type="term" value="F:transcription cis-regulatory region binding"/>
    <property type="evidence" value="ECO:0007669"/>
    <property type="project" value="TreeGrafter"/>
</dbReference>
<feature type="DNA-binding region" description="H-T-H motif" evidence="2">
    <location>
        <begin position="25"/>
        <end position="44"/>
    </location>
</feature>
<feature type="domain" description="HTH tetR-type" evidence="3">
    <location>
        <begin position="2"/>
        <end position="62"/>
    </location>
</feature>
<evidence type="ECO:0000313" key="4">
    <source>
        <dbReference type="EMBL" id="KAA6447781.1"/>
    </source>
</evidence>